<keyword evidence="2" id="KW-0812">Transmembrane</keyword>
<gene>
    <name evidence="3" type="ORF">FY550_06430</name>
</gene>
<dbReference type="KEGG" id="kuy:FY550_06430"/>
<dbReference type="AlphaFoldDB" id="A0A5C0ZW33"/>
<name>A0A5C0ZW33_9GAMM</name>
<feature type="transmembrane region" description="Helical" evidence="2">
    <location>
        <begin position="364"/>
        <end position="383"/>
    </location>
</feature>
<feature type="compositionally biased region" description="Polar residues" evidence="1">
    <location>
        <begin position="1"/>
        <end position="12"/>
    </location>
</feature>
<dbReference type="Proteomes" id="UP000322553">
    <property type="component" value="Chromosome"/>
</dbReference>
<dbReference type="EMBL" id="CP043420">
    <property type="protein sequence ID" value="QEL10790.1"/>
    <property type="molecule type" value="Genomic_DNA"/>
</dbReference>
<keyword evidence="4" id="KW-1185">Reference proteome</keyword>
<feature type="region of interest" description="Disordered" evidence="1">
    <location>
        <begin position="156"/>
        <end position="176"/>
    </location>
</feature>
<feature type="region of interest" description="Disordered" evidence="1">
    <location>
        <begin position="397"/>
        <end position="421"/>
    </location>
</feature>
<reference evidence="3 4" key="1">
    <citation type="submission" date="2019-08" db="EMBL/GenBank/DDBJ databases">
        <title>Complete genome sequence of Kushneria sp. YCWA18, a halophilic phosphate-solubilizing bacterium isolated from Daqiao saltern in China.</title>
        <authorList>
            <person name="Du G.-X."/>
            <person name="Qu L.-Y."/>
        </authorList>
    </citation>
    <scope>NUCLEOTIDE SEQUENCE [LARGE SCALE GENOMIC DNA]</scope>
    <source>
        <strain evidence="3 4">YCWA18</strain>
    </source>
</reference>
<evidence type="ECO:0000313" key="4">
    <source>
        <dbReference type="Proteomes" id="UP000322553"/>
    </source>
</evidence>
<evidence type="ECO:0000256" key="1">
    <source>
        <dbReference type="SAM" id="MobiDB-lite"/>
    </source>
</evidence>
<evidence type="ECO:0000313" key="3">
    <source>
        <dbReference type="EMBL" id="QEL10790.1"/>
    </source>
</evidence>
<sequence length="421" mass="47071">MMRSDAPTTDSSEGVEAEAADSMDSSTCRVGLVPAPELPRDIAEELCDELPDLLVRHLDDRYQWQVQMKTDPLIGAEEETREMLHQAQALSREQGWDYVVCLTDLPLYRNGRLVIAEGSGASGVILISQPALGASPMRKRIREAIIQMLSELHHGSSSQARDRQQQHNDCQSEARRESGLYNNNARELVGWRLSERIAPIRRITPSDDADISVRFIADSRLRGHCKLLAGMVRANRPWTIFPAFRKIIAVAFATGAYGLLFPTLWRLSDAYSIWRFVLLMLAAMVAMVTWIIIDHGLWEPQRRSDAFPMAALYNLTTLITLGVGVLFYYAILLIMFLAAVFIFVPDGLLQSTLGHEVSPWHYPALAWLTSSVATIAGALGAGLESDETVRSATYGYRQKSRQQRVQQLKGQQKESASSPRE</sequence>
<feature type="region of interest" description="Disordered" evidence="1">
    <location>
        <begin position="1"/>
        <end position="26"/>
    </location>
</feature>
<dbReference type="RefSeq" id="WP_084387954.1">
    <property type="nucleotide sequence ID" value="NZ_CP043420.1"/>
</dbReference>
<feature type="transmembrane region" description="Helical" evidence="2">
    <location>
        <begin position="243"/>
        <end position="261"/>
    </location>
</feature>
<protein>
    <submittedName>
        <fullName evidence="3">MFS transporter</fullName>
    </submittedName>
</protein>
<feature type="transmembrane region" description="Helical" evidence="2">
    <location>
        <begin position="313"/>
        <end position="344"/>
    </location>
</feature>
<evidence type="ECO:0000256" key="2">
    <source>
        <dbReference type="SAM" id="Phobius"/>
    </source>
</evidence>
<keyword evidence="2" id="KW-1133">Transmembrane helix</keyword>
<keyword evidence="2" id="KW-0472">Membrane</keyword>
<organism evidence="3 4">
    <name type="scientific">Kushneria phosphatilytica</name>
    <dbReference type="NCBI Taxonomy" id="657387"/>
    <lineage>
        <taxon>Bacteria</taxon>
        <taxon>Pseudomonadati</taxon>
        <taxon>Pseudomonadota</taxon>
        <taxon>Gammaproteobacteria</taxon>
        <taxon>Oceanospirillales</taxon>
        <taxon>Halomonadaceae</taxon>
        <taxon>Kushneria</taxon>
    </lineage>
</organism>
<dbReference type="OrthoDB" id="8477132at2"/>
<proteinExistence type="predicted"/>
<feature type="compositionally biased region" description="Basic and acidic residues" evidence="1">
    <location>
        <begin position="160"/>
        <end position="176"/>
    </location>
</feature>
<feature type="transmembrane region" description="Helical" evidence="2">
    <location>
        <begin position="273"/>
        <end position="293"/>
    </location>
</feature>
<accession>A0A5C0ZW33</accession>